<evidence type="ECO:0000313" key="2">
    <source>
        <dbReference type="Proteomes" id="UP000232164"/>
    </source>
</evidence>
<accession>A0A2N0DBK7</accession>
<name>A0A2N0DBK7_RHISU</name>
<reference evidence="1 2" key="1">
    <citation type="submission" date="2017-11" db="EMBL/GenBank/DDBJ databases">
        <authorList>
            <person name="Han C.G."/>
        </authorList>
    </citation>
    <scope>NUCLEOTIDE SEQUENCE [LARGE SCALE GENOMIC DNA]</scope>
    <source>
        <strain evidence="1 2">HCNT1</strain>
    </source>
</reference>
<dbReference type="STRING" id="1041146.GCA_000427985_06142"/>
<dbReference type="RefSeq" id="WP_100771042.1">
    <property type="nucleotide sequence ID" value="NZ_PIQN01000007.1"/>
</dbReference>
<dbReference type="EMBL" id="PIQN01000007">
    <property type="protein sequence ID" value="PKA43464.1"/>
    <property type="molecule type" value="Genomic_DNA"/>
</dbReference>
<gene>
    <name evidence="1" type="ORF">CWR43_10900</name>
</gene>
<sequence length="117" mass="13247">MPAAPVLRKIVRQHAEQAAFLWTVYDYHLLHPDENPDMDEERLARLVERLEAHLDGLRVAGAAGLEIAKERYAEFPEAGELFVLRMLSVKEAPRVVDLDLAKVRAVLKQMTSSREAS</sequence>
<dbReference type="Proteomes" id="UP000232164">
    <property type="component" value="Unassembled WGS sequence"/>
</dbReference>
<comment type="caution">
    <text evidence="1">The sequence shown here is derived from an EMBL/GenBank/DDBJ whole genome shotgun (WGS) entry which is preliminary data.</text>
</comment>
<dbReference type="AlphaFoldDB" id="A0A2N0DBK7"/>
<reference evidence="1 2" key="2">
    <citation type="submission" date="2017-12" db="EMBL/GenBank/DDBJ databases">
        <title>Genome sequence of Rhizobium sullae HCNT1 isolated from Sulla coronaria nodules and featuring peculiar denitrification phenotypes.</title>
        <authorList>
            <person name="De Diego-Diaz B."/>
            <person name="Treu L."/>
            <person name="Campanaro S."/>
            <person name="Da Silva Duarte V."/>
            <person name="Basaglia M."/>
            <person name="Favaro L."/>
            <person name="Casella S."/>
            <person name="Squartini A."/>
        </authorList>
    </citation>
    <scope>NUCLEOTIDE SEQUENCE [LARGE SCALE GENOMIC DNA]</scope>
    <source>
        <strain evidence="1 2">HCNT1</strain>
    </source>
</reference>
<evidence type="ECO:0000313" key="1">
    <source>
        <dbReference type="EMBL" id="PKA43464.1"/>
    </source>
</evidence>
<protein>
    <submittedName>
        <fullName evidence="1">Uncharacterized protein</fullName>
    </submittedName>
</protein>
<organism evidence="1 2">
    <name type="scientific">Rhizobium sullae</name>
    <name type="common">Rhizobium hedysari</name>
    <dbReference type="NCBI Taxonomy" id="50338"/>
    <lineage>
        <taxon>Bacteria</taxon>
        <taxon>Pseudomonadati</taxon>
        <taxon>Pseudomonadota</taxon>
        <taxon>Alphaproteobacteria</taxon>
        <taxon>Hyphomicrobiales</taxon>
        <taxon>Rhizobiaceae</taxon>
        <taxon>Rhizobium/Agrobacterium group</taxon>
        <taxon>Rhizobium</taxon>
    </lineage>
</organism>
<proteinExistence type="predicted"/>